<dbReference type="FunFam" id="3.40.1410.10:FF:000008">
    <property type="entry name" value="Transcriptional regulator, GntR family"/>
    <property type="match status" value="1"/>
</dbReference>
<gene>
    <name evidence="6" type="primary">ydhQ</name>
</gene>
<dbReference type="PRINTS" id="PR00035">
    <property type="entry name" value="HTHGNTR"/>
</dbReference>
<keyword evidence="4" id="KW-0804">Transcription</keyword>
<keyword evidence="3" id="KW-0238">DNA-binding</keyword>
<dbReference type="CDD" id="cd07377">
    <property type="entry name" value="WHTH_GntR"/>
    <property type="match status" value="1"/>
</dbReference>
<evidence type="ECO:0000256" key="2">
    <source>
        <dbReference type="ARBA" id="ARBA00023015"/>
    </source>
</evidence>
<dbReference type="SUPFAM" id="SSF64288">
    <property type="entry name" value="Chorismate lyase-like"/>
    <property type="match status" value="1"/>
</dbReference>
<dbReference type="FunFam" id="1.10.10.10:FF:000079">
    <property type="entry name" value="GntR family transcriptional regulator"/>
    <property type="match status" value="1"/>
</dbReference>
<dbReference type="EMBL" id="AB011838">
    <property type="protein sequence ID" value="BAA75350.1"/>
    <property type="molecule type" value="Genomic_DNA"/>
</dbReference>
<dbReference type="InterPro" id="IPR050679">
    <property type="entry name" value="Bact_HTH_transcr_reg"/>
</dbReference>
<dbReference type="AlphaFoldDB" id="Q9Z9T2"/>
<reference evidence="6" key="1">
    <citation type="journal article" date="1999" name="Extremophiles">
        <title>Sequencing of three lambda clones from the genome of alkaliphilic Bacillus sp. strain C-125.</title>
        <authorList>
            <person name="Takami H."/>
            <person name="Nakasone K."/>
            <person name="Ogasawara N."/>
            <person name="Hirama C."/>
            <person name="Nakamura Y."/>
            <person name="Masui N."/>
            <person name="Fuji F."/>
            <person name="Takaki Y."/>
            <person name="Inoue A."/>
            <person name="Horikoshi K."/>
        </authorList>
    </citation>
    <scope>NUCLEOTIDE SEQUENCE</scope>
    <source>
        <strain evidence="6">C-125</strain>
    </source>
</reference>
<dbReference type="InterPro" id="IPR036388">
    <property type="entry name" value="WH-like_DNA-bd_sf"/>
</dbReference>
<evidence type="ECO:0000313" key="6">
    <source>
        <dbReference type="EMBL" id="BAA75350.1"/>
    </source>
</evidence>
<dbReference type="InterPro" id="IPR028978">
    <property type="entry name" value="Chorismate_lyase_/UTRA_dom_sf"/>
</dbReference>
<dbReference type="GO" id="GO:0003677">
    <property type="term" value="F:DNA binding"/>
    <property type="evidence" value="ECO:0007669"/>
    <property type="project" value="UniProtKB-KW"/>
</dbReference>
<organism evidence="6">
    <name type="scientific">Halalkalibacterium halodurans</name>
    <name type="common">Bacillus halodurans</name>
    <dbReference type="NCBI Taxonomy" id="86665"/>
    <lineage>
        <taxon>Bacteria</taxon>
        <taxon>Bacillati</taxon>
        <taxon>Bacillota</taxon>
        <taxon>Bacilli</taxon>
        <taxon>Bacillales</taxon>
        <taxon>Bacillaceae</taxon>
        <taxon>Halalkalibacterium (ex Joshi et al. 2022)</taxon>
    </lineage>
</organism>
<dbReference type="Gene3D" id="1.10.10.10">
    <property type="entry name" value="Winged helix-like DNA-binding domain superfamily/Winged helix DNA-binding domain"/>
    <property type="match status" value="1"/>
</dbReference>
<keyword evidence="2" id="KW-0805">Transcription regulation</keyword>
<dbReference type="Pfam" id="PF00392">
    <property type="entry name" value="GntR"/>
    <property type="match status" value="1"/>
</dbReference>
<evidence type="ECO:0000256" key="4">
    <source>
        <dbReference type="ARBA" id="ARBA00023163"/>
    </source>
</evidence>
<dbReference type="InterPro" id="IPR011663">
    <property type="entry name" value="UTRA"/>
</dbReference>
<dbReference type="SMART" id="SM00345">
    <property type="entry name" value="HTH_GNTR"/>
    <property type="match status" value="1"/>
</dbReference>
<evidence type="ECO:0000256" key="1">
    <source>
        <dbReference type="ARBA" id="ARBA00022491"/>
    </source>
</evidence>
<dbReference type="Gene3D" id="3.40.1410.10">
    <property type="entry name" value="Chorismate lyase-like"/>
    <property type="match status" value="1"/>
</dbReference>
<dbReference type="GO" id="GO:0045892">
    <property type="term" value="P:negative regulation of DNA-templated transcription"/>
    <property type="evidence" value="ECO:0007669"/>
    <property type="project" value="TreeGrafter"/>
</dbReference>
<dbReference type="PANTHER" id="PTHR44846">
    <property type="entry name" value="MANNOSYL-D-GLYCERATE TRANSPORT/METABOLISM SYSTEM REPRESSOR MNGR-RELATED"/>
    <property type="match status" value="1"/>
</dbReference>
<dbReference type="InterPro" id="IPR036390">
    <property type="entry name" value="WH_DNA-bd_sf"/>
</dbReference>
<dbReference type="SMART" id="SM00866">
    <property type="entry name" value="UTRA"/>
    <property type="match status" value="1"/>
</dbReference>
<proteinExistence type="predicted"/>
<protein>
    <submittedName>
        <fullName evidence="6">YdhQ protein</fullName>
    </submittedName>
</protein>
<dbReference type="PANTHER" id="PTHR44846:SF5">
    <property type="entry name" value="HTH-TYPE TRANSCRIPTIONAL REGULATOR GMUR"/>
    <property type="match status" value="1"/>
</dbReference>
<keyword evidence="1" id="KW-0678">Repressor</keyword>
<dbReference type="InterPro" id="IPR000524">
    <property type="entry name" value="Tscrpt_reg_HTH_GntR"/>
</dbReference>
<dbReference type="SUPFAM" id="SSF46785">
    <property type="entry name" value="Winged helix' DNA-binding domain"/>
    <property type="match status" value="1"/>
</dbReference>
<feature type="domain" description="HTH gntR-type" evidence="5">
    <location>
        <begin position="29"/>
        <end position="97"/>
    </location>
</feature>
<dbReference type="GO" id="GO:0003700">
    <property type="term" value="F:DNA-binding transcription factor activity"/>
    <property type="evidence" value="ECO:0007669"/>
    <property type="project" value="InterPro"/>
</dbReference>
<dbReference type="PROSITE" id="PS50949">
    <property type="entry name" value="HTH_GNTR"/>
    <property type="match status" value="1"/>
</dbReference>
<accession>Q9Z9T2</accession>
<sequence length="266" mass="30557">MDFKRWSYPDHLFLRINQSLLQKVGGDAMKKYEAISMEIKKRIKENDYPVDQPIPDEISLSKEFGCSRMTMKRALDILVMEGLLYRKRGHGTFIVQSAIHTSRVNVLTNEVKGLSNLLKDKQVTSKVIQFNVEFPAEEVAAHLAIDQKTPVYHIIRLRLVDGEPYVIEKTYMPTPLIPGINDEVLHGSIYSYLIDKLGLTIAGSHRKIRACKAEALEIEHLHCEADDPILEVEHVGFLNNGVPFEYSFSRHRYDKFEVTTINMKRS</sequence>
<evidence type="ECO:0000256" key="3">
    <source>
        <dbReference type="ARBA" id="ARBA00023125"/>
    </source>
</evidence>
<name>Q9Z9T2_ALKHA</name>
<evidence type="ECO:0000259" key="5">
    <source>
        <dbReference type="PROSITE" id="PS50949"/>
    </source>
</evidence>
<dbReference type="Pfam" id="PF07702">
    <property type="entry name" value="UTRA"/>
    <property type="match status" value="1"/>
</dbReference>